<organism evidence="3 4">
    <name type="scientific">Colwellia psychrerythraea</name>
    <name type="common">Vibrio psychroerythus</name>
    <dbReference type="NCBI Taxonomy" id="28229"/>
    <lineage>
        <taxon>Bacteria</taxon>
        <taxon>Pseudomonadati</taxon>
        <taxon>Pseudomonadota</taxon>
        <taxon>Gammaproteobacteria</taxon>
        <taxon>Alteromonadales</taxon>
        <taxon>Colwelliaceae</taxon>
        <taxon>Colwellia</taxon>
    </lineage>
</organism>
<accession>A0A099KJG4</accession>
<feature type="binding site" evidence="2">
    <location>
        <position position="361"/>
    </location>
    <ligand>
        <name>L-tryptophan</name>
        <dbReference type="ChEBI" id="CHEBI:57912"/>
    </ligand>
</feature>
<reference evidence="3 4" key="1">
    <citation type="submission" date="2014-08" db="EMBL/GenBank/DDBJ databases">
        <title>Genomic and Phenotypic Diversity of Colwellia psychrerythraea strains from Disparate Marine Basins.</title>
        <authorList>
            <person name="Techtmann S.M."/>
            <person name="Stelling S.C."/>
            <person name="Utturkar S.M."/>
            <person name="Alshibli N."/>
            <person name="Harris A."/>
            <person name="Brown S.D."/>
            <person name="Hazen T.C."/>
        </authorList>
    </citation>
    <scope>NUCLEOTIDE SEQUENCE [LARGE SCALE GENOMIC DNA]</scope>
    <source>
        <strain evidence="3 4">GAB14E</strain>
    </source>
</reference>
<name>A0A099KJG4_COLPS</name>
<feature type="active site" evidence="1">
    <location>
        <position position="87"/>
    </location>
</feature>
<dbReference type="InterPro" id="IPR006905">
    <property type="entry name" value="Flavin_halogenase"/>
</dbReference>
<protein>
    <submittedName>
        <fullName evidence="3">Tryptophan halogenase</fullName>
    </submittedName>
</protein>
<evidence type="ECO:0000313" key="4">
    <source>
        <dbReference type="Proteomes" id="UP000029868"/>
    </source>
</evidence>
<keyword evidence="2" id="KW-0285">Flavoprotein</keyword>
<dbReference type="EMBL" id="JQEC01000047">
    <property type="protein sequence ID" value="KGJ90400.1"/>
    <property type="molecule type" value="Genomic_DNA"/>
</dbReference>
<feature type="binding site" evidence="2">
    <location>
        <position position="352"/>
    </location>
    <ligand>
        <name>FAD</name>
        <dbReference type="ChEBI" id="CHEBI:57692"/>
    </ligand>
</feature>
<sequence length="514" mass="57892">MQQTNSQSHMQDKIQKVVIVGGGTAGWMTASLLAKTLGKTLEISLVESDKIGIIGVGEATIPPIINFNSAIGINEKAFIKATQGTIKLGIEFNNWHRNGDSYMHAFGKIGKKLPFCDFNHFWLRAQQDKRGNANASSTIDTSSFWDFSLNYQAAKQHKFAPINNIPNTNLPGIAHAYHFDAGLYAKFLRKHATNLGVKRIEGTITKVNQHTDSGFINSLSLENDTNIAGDLFIDCSGLAALLIEKTLSTGYEDYSHWLPCDRAIAVPCEKVEPIEPYTRSTAHNFGWQWRIPLQHRTGNGLVYSSKHMSDDEAKELLLNNLDGKALAEPRVIPFKTGRRRKQWHNNVIAIGLSSGFFEPLESTNIHLIQTAAIRLMKFFPHNGIKQIEVDEFNAQSKVELEGIRDFIILHYKLNNRGDSEFWRACQRMDIPESLVTKIELFKKTGKVFCKPDDLFTEIAWQQVMIGQGNIPEDYHPLVDTLSIEQRTDLMASLKTLINRTVEKLPSHDEFLQSL</sequence>
<dbReference type="PANTHER" id="PTHR43747:SF4">
    <property type="entry name" value="FLAVIN-DEPENDENT TRYPTOPHAN HALOGENASE"/>
    <property type="match status" value="1"/>
</dbReference>
<dbReference type="PIRSF" id="PIRSF011396">
    <property type="entry name" value="Trp_halogenase"/>
    <property type="match status" value="1"/>
</dbReference>
<gene>
    <name evidence="3" type="ORF">GAB14E_3643</name>
</gene>
<evidence type="ECO:0000313" key="3">
    <source>
        <dbReference type="EMBL" id="KGJ90400.1"/>
    </source>
</evidence>
<feature type="binding site" evidence="2">
    <location>
        <position position="87"/>
    </location>
    <ligand>
        <name>7-chloro-L-tryptophan</name>
        <dbReference type="ChEBI" id="CHEBI:58713"/>
    </ligand>
</feature>
<feature type="binding site" evidence="2">
    <location>
        <begin position="22"/>
        <end position="25"/>
    </location>
    <ligand>
        <name>FAD</name>
        <dbReference type="ChEBI" id="CHEBI:57692"/>
    </ligand>
</feature>
<proteinExistence type="predicted"/>
<keyword evidence="2" id="KW-0547">Nucleotide-binding</keyword>
<evidence type="ECO:0000256" key="2">
    <source>
        <dbReference type="PIRSR" id="PIRSR011396-2"/>
    </source>
</evidence>
<dbReference type="AlphaFoldDB" id="A0A099KJG4"/>
<evidence type="ECO:0000256" key="1">
    <source>
        <dbReference type="PIRSR" id="PIRSR011396-1"/>
    </source>
</evidence>
<dbReference type="Gene3D" id="3.50.50.60">
    <property type="entry name" value="FAD/NAD(P)-binding domain"/>
    <property type="match status" value="1"/>
</dbReference>
<dbReference type="InterPro" id="IPR036188">
    <property type="entry name" value="FAD/NAD-bd_sf"/>
</dbReference>
<keyword evidence="2" id="KW-0274">FAD</keyword>
<dbReference type="PANTHER" id="PTHR43747">
    <property type="entry name" value="FAD-BINDING PROTEIN"/>
    <property type="match status" value="1"/>
</dbReference>
<dbReference type="Proteomes" id="UP000029868">
    <property type="component" value="Unassembled WGS sequence"/>
</dbReference>
<dbReference type="GO" id="GO:0004497">
    <property type="term" value="F:monooxygenase activity"/>
    <property type="evidence" value="ECO:0007669"/>
    <property type="project" value="InterPro"/>
</dbReference>
<feature type="binding site" evidence="2">
    <location>
        <position position="365"/>
    </location>
    <ligand>
        <name>FAD</name>
        <dbReference type="ChEBI" id="CHEBI:57692"/>
    </ligand>
</feature>
<dbReference type="PATRIC" id="fig|28229.3.peg.3564"/>
<dbReference type="InterPro" id="IPR050816">
    <property type="entry name" value="Flavin-dep_Halogenase_NPB"/>
</dbReference>
<dbReference type="Pfam" id="PF04820">
    <property type="entry name" value="Trp_halogenase"/>
    <property type="match status" value="1"/>
</dbReference>
<dbReference type="InterPro" id="IPR033856">
    <property type="entry name" value="Trp_halogen"/>
</dbReference>
<dbReference type="SUPFAM" id="SSF51905">
    <property type="entry name" value="FAD/NAD(P)-binding domain"/>
    <property type="match status" value="1"/>
</dbReference>
<dbReference type="GO" id="GO:0000166">
    <property type="term" value="F:nucleotide binding"/>
    <property type="evidence" value="ECO:0007669"/>
    <property type="project" value="UniProtKB-KW"/>
</dbReference>
<comment type="caution">
    <text evidence="3">The sequence shown here is derived from an EMBL/GenBank/DDBJ whole genome shotgun (WGS) entry which is preliminary data.</text>
</comment>